<evidence type="ECO:0000259" key="2">
    <source>
        <dbReference type="PROSITE" id="PS51762"/>
    </source>
</evidence>
<dbReference type="GO" id="GO:0005975">
    <property type="term" value="P:carbohydrate metabolic process"/>
    <property type="evidence" value="ECO:0007669"/>
    <property type="project" value="InterPro"/>
</dbReference>
<dbReference type="InterPro" id="IPR050546">
    <property type="entry name" value="Glycosyl_Hydrlase_16"/>
</dbReference>
<feature type="domain" description="GH16" evidence="2">
    <location>
        <begin position="87"/>
        <end position="332"/>
    </location>
</feature>
<reference evidence="3 4" key="1">
    <citation type="submission" date="2017-03" db="EMBL/GenBank/DDBJ databases">
        <title>WGS assembly of Porphyra umbilicalis.</title>
        <authorList>
            <person name="Brawley S.H."/>
            <person name="Blouin N.A."/>
            <person name="Ficko-Blean E."/>
            <person name="Wheeler G.L."/>
            <person name="Lohr M."/>
            <person name="Goodson H.V."/>
            <person name="Jenkins J.W."/>
            <person name="Blaby-Haas C.E."/>
            <person name="Helliwell K.E."/>
            <person name="Chan C."/>
            <person name="Marriage T."/>
            <person name="Bhattacharya D."/>
            <person name="Klein A.S."/>
            <person name="Badis Y."/>
            <person name="Brodie J."/>
            <person name="Cao Y."/>
            <person name="Collen J."/>
            <person name="Dittami S.M."/>
            <person name="Gachon C.M."/>
            <person name="Green B.R."/>
            <person name="Karpowicz S."/>
            <person name="Kim J.W."/>
            <person name="Kudahl U."/>
            <person name="Lin S."/>
            <person name="Michel G."/>
            <person name="Mittag M."/>
            <person name="Olson B.J."/>
            <person name="Pangilinan J."/>
            <person name="Peng Y."/>
            <person name="Qiu H."/>
            <person name="Shu S."/>
            <person name="Singer J.T."/>
            <person name="Smith A.G."/>
            <person name="Sprecher B.N."/>
            <person name="Wagner V."/>
            <person name="Wang W."/>
            <person name="Wang Z.-Y."/>
            <person name="Yan J."/>
            <person name="Yarish C."/>
            <person name="Zoeuner-Riek S."/>
            <person name="Zhuang Y."/>
            <person name="Zou Y."/>
            <person name="Lindquist E.A."/>
            <person name="Grimwood J."/>
            <person name="Barry K."/>
            <person name="Rokhsar D.S."/>
            <person name="Schmutz J."/>
            <person name="Stiller J.W."/>
            <person name="Grossman A.R."/>
            <person name="Prochnik S.E."/>
        </authorList>
    </citation>
    <scope>NUCLEOTIDE SEQUENCE [LARGE SCALE GENOMIC DNA]</scope>
    <source>
        <strain evidence="3">4086291</strain>
    </source>
</reference>
<dbReference type="PROSITE" id="PS51762">
    <property type="entry name" value="GH16_2"/>
    <property type="match status" value="1"/>
</dbReference>
<dbReference type="AlphaFoldDB" id="A0A1X6PGU9"/>
<name>A0A1X6PGU9_PORUM</name>
<evidence type="ECO:0000313" key="4">
    <source>
        <dbReference type="Proteomes" id="UP000218209"/>
    </source>
</evidence>
<sequence length="332" mass="37057">MGLRDRLKAKLLAELAPSPPPSGAAHDGGGGSAPAKGHGHDHGHGHGHDHGEHGTCDCHDHDAEDAEATDGVNADPNVVPDYPAAVGKFAWTPIPHVWDEWNGRTLDAAKWHDHNPGWKGRKPGLFHPKNVRVAKSQLILTACCEDDGQCAIDWPDGYERFTTAFVRAKKPVLYGYFECRAKPMASAASSAFWFSNNQRDRWTEIDVFELARARGHECTYHMNAHVFRMPTRDVGLDKNQKPLSHPGVWTNSCALCDDFHTFGLDWTPEALTWVVDGRPVRSLPNTYWHQPLFMNFDSETMVGPNWFGLPDPAELPSEFIIDYVRAWTKTPL</sequence>
<feature type="compositionally biased region" description="Basic and acidic residues" evidence="1">
    <location>
        <begin position="38"/>
        <end position="62"/>
    </location>
</feature>
<dbReference type="EMBL" id="KV918783">
    <property type="protein sequence ID" value="OSX79986.1"/>
    <property type="molecule type" value="Genomic_DNA"/>
</dbReference>
<keyword evidence="4" id="KW-1185">Reference proteome</keyword>
<organism evidence="3 4">
    <name type="scientific">Porphyra umbilicalis</name>
    <name type="common">Purple laver</name>
    <name type="synonym">Red alga</name>
    <dbReference type="NCBI Taxonomy" id="2786"/>
    <lineage>
        <taxon>Eukaryota</taxon>
        <taxon>Rhodophyta</taxon>
        <taxon>Bangiophyceae</taxon>
        <taxon>Bangiales</taxon>
        <taxon>Bangiaceae</taxon>
        <taxon>Porphyra</taxon>
    </lineage>
</organism>
<gene>
    <name evidence="3" type="ORF">BU14_0066s0039</name>
</gene>
<accession>A0A1X6PGU9</accession>
<evidence type="ECO:0000256" key="1">
    <source>
        <dbReference type="SAM" id="MobiDB-lite"/>
    </source>
</evidence>
<dbReference type="InterPro" id="IPR000757">
    <property type="entry name" value="Beta-glucanase-like"/>
</dbReference>
<dbReference type="OrthoDB" id="4781at2759"/>
<dbReference type="Proteomes" id="UP000218209">
    <property type="component" value="Unassembled WGS sequence"/>
</dbReference>
<dbReference type="Gene3D" id="2.60.120.200">
    <property type="match status" value="1"/>
</dbReference>
<dbReference type="SUPFAM" id="SSF49899">
    <property type="entry name" value="Concanavalin A-like lectins/glucanases"/>
    <property type="match status" value="1"/>
</dbReference>
<dbReference type="GO" id="GO:0004553">
    <property type="term" value="F:hydrolase activity, hydrolyzing O-glycosyl compounds"/>
    <property type="evidence" value="ECO:0007669"/>
    <property type="project" value="InterPro"/>
</dbReference>
<dbReference type="InterPro" id="IPR013320">
    <property type="entry name" value="ConA-like_dom_sf"/>
</dbReference>
<proteinExistence type="predicted"/>
<dbReference type="PANTHER" id="PTHR10963:SF60">
    <property type="entry name" value="GRAM-NEGATIVE BACTERIA-BINDING PROTEIN 1-RELATED"/>
    <property type="match status" value="1"/>
</dbReference>
<evidence type="ECO:0000313" key="3">
    <source>
        <dbReference type="EMBL" id="OSX79986.1"/>
    </source>
</evidence>
<dbReference type="Pfam" id="PF00722">
    <property type="entry name" value="Glyco_hydro_16"/>
    <property type="match status" value="1"/>
</dbReference>
<protein>
    <recommendedName>
        <fullName evidence="2">GH16 domain-containing protein</fullName>
    </recommendedName>
</protein>
<dbReference type="PANTHER" id="PTHR10963">
    <property type="entry name" value="GLYCOSYL HYDROLASE-RELATED"/>
    <property type="match status" value="1"/>
</dbReference>
<feature type="region of interest" description="Disordered" evidence="1">
    <location>
        <begin position="10"/>
        <end position="62"/>
    </location>
</feature>